<dbReference type="InterPro" id="IPR027806">
    <property type="entry name" value="HARBI1_dom"/>
</dbReference>
<comment type="similarity">
    <text evidence="3">Belongs to the HARBI1 family.</text>
</comment>
<dbReference type="Proteomes" id="UP000325440">
    <property type="component" value="Unassembled WGS sequence"/>
</dbReference>
<dbReference type="GO" id="GO:0005634">
    <property type="term" value="C:nucleus"/>
    <property type="evidence" value="ECO:0007669"/>
    <property type="project" value="UniProtKB-SubCell"/>
</dbReference>
<name>A0A5E4N873_9HEMI</name>
<dbReference type="Pfam" id="PF13359">
    <property type="entry name" value="DDE_Tnp_4"/>
    <property type="match status" value="1"/>
</dbReference>
<evidence type="ECO:0000256" key="4">
    <source>
        <dbReference type="ARBA" id="ARBA00022722"/>
    </source>
</evidence>
<dbReference type="EMBL" id="CABPRJ010001493">
    <property type="protein sequence ID" value="VVC38696.1"/>
    <property type="molecule type" value="Genomic_DNA"/>
</dbReference>
<reference evidence="9 10" key="1">
    <citation type="submission" date="2019-08" db="EMBL/GenBank/DDBJ databases">
        <authorList>
            <person name="Alioto T."/>
            <person name="Alioto T."/>
            <person name="Gomez Garrido J."/>
        </authorList>
    </citation>
    <scope>NUCLEOTIDE SEQUENCE [LARGE SCALE GENOMIC DNA]</scope>
</reference>
<evidence type="ECO:0000259" key="8">
    <source>
        <dbReference type="Pfam" id="PF13359"/>
    </source>
</evidence>
<dbReference type="InterPro" id="IPR045249">
    <property type="entry name" value="HARBI1-like"/>
</dbReference>
<dbReference type="GO" id="GO:0046872">
    <property type="term" value="F:metal ion binding"/>
    <property type="evidence" value="ECO:0007669"/>
    <property type="project" value="UniProtKB-KW"/>
</dbReference>
<keyword evidence="7" id="KW-0539">Nucleus</keyword>
<dbReference type="AlphaFoldDB" id="A0A5E4N873"/>
<evidence type="ECO:0000313" key="9">
    <source>
        <dbReference type="EMBL" id="VVC38696.1"/>
    </source>
</evidence>
<feature type="domain" description="DDE Tnp4" evidence="8">
    <location>
        <begin position="108"/>
        <end position="220"/>
    </location>
</feature>
<keyword evidence="6" id="KW-0378">Hydrolase</keyword>
<dbReference type="GO" id="GO:0004518">
    <property type="term" value="F:nuclease activity"/>
    <property type="evidence" value="ECO:0007669"/>
    <property type="project" value="UniProtKB-KW"/>
</dbReference>
<dbReference type="PANTHER" id="PTHR22930:SF269">
    <property type="entry name" value="NUCLEASE HARBI1-LIKE PROTEIN"/>
    <property type="match status" value="1"/>
</dbReference>
<evidence type="ECO:0000256" key="2">
    <source>
        <dbReference type="ARBA" id="ARBA00004123"/>
    </source>
</evidence>
<keyword evidence="5" id="KW-0479">Metal-binding</keyword>
<comment type="subcellular location">
    <subcellularLocation>
        <location evidence="2">Nucleus</location>
    </subcellularLocation>
</comment>
<keyword evidence="10" id="KW-1185">Reference proteome</keyword>
<evidence type="ECO:0000256" key="6">
    <source>
        <dbReference type="ARBA" id="ARBA00022801"/>
    </source>
</evidence>
<dbReference type="PANTHER" id="PTHR22930">
    <property type="match status" value="1"/>
</dbReference>
<evidence type="ECO:0000256" key="5">
    <source>
        <dbReference type="ARBA" id="ARBA00022723"/>
    </source>
</evidence>
<keyword evidence="4" id="KW-0540">Nuclease</keyword>
<organism evidence="9 10">
    <name type="scientific">Cinara cedri</name>
    <dbReference type="NCBI Taxonomy" id="506608"/>
    <lineage>
        <taxon>Eukaryota</taxon>
        <taxon>Metazoa</taxon>
        <taxon>Ecdysozoa</taxon>
        <taxon>Arthropoda</taxon>
        <taxon>Hexapoda</taxon>
        <taxon>Insecta</taxon>
        <taxon>Pterygota</taxon>
        <taxon>Neoptera</taxon>
        <taxon>Paraneoptera</taxon>
        <taxon>Hemiptera</taxon>
        <taxon>Sternorrhyncha</taxon>
        <taxon>Aphidomorpha</taxon>
        <taxon>Aphidoidea</taxon>
        <taxon>Aphididae</taxon>
        <taxon>Lachninae</taxon>
        <taxon>Cinara</taxon>
    </lineage>
</organism>
<sequence>MVENPDGQNIVTNPTSKQPGFDLSRQIWVTLNRIRTGHGRCNHMMFKWKLHNTSSCVCENDKQTISHITTECRPVPATTDDRKNIEYGFRTRWNFPGCVGALDSKHIINIGAKGKGSDECIFQNSTSCNALETNSLAIPKDFVILADYALPLKKYLMESYSRCNMSQAERIYNYRVSRGRRVVENAFGILLSKFRLFEKPISLKLETLDNVVIVCYAIHNWLKKTNPRYVIGDLIDYEDKDNRVFPGSWRQYTNVLQNIPLLYI</sequence>
<dbReference type="OrthoDB" id="1681765at2759"/>
<evidence type="ECO:0000313" key="10">
    <source>
        <dbReference type="Proteomes" id="UP000325440"/>
    </source>
</evidence>
<gene>
    <name evidence="9" type="ORF">CINCED_3A006018</name>
</gene>
<evidence type="ECO:0000256" key="1">
    <source>
        <dbReference type="ARBA" id="ARBA00001968"/>
    </source>
</evidence>
<protein>
    <submittedName>
        <fullName evidence="9">Harbinger transposase-derived nuclease domain</fullName>
    </submittedName>
</protein>
<proteinExistence type="inferred from homology"/>
<accession>A0A5E4N873</accession>
<dbReference type="GO" id="GO:0016787">
    <property type="term" value="F:hydrolase activity"/>
    <property type="evidence" value="ECO:0007669"/>
    <property type="project" value="UniProtKB-KW"/>
</dbReference>
<evidence type="ECO:0000256" key="3">
    <source>
        <dbReference type="ARBA" id="ARBA00006958"/>
    </source>
</evidence>
<comment type="cofactor">
    <cofactor evidence="1">
        <name>a divalent metal cation</name>
        <dbReference type="ChEBI" id="CHEBI:60240"/>
    </cofactor>
</comment>
<evidence type="ECO:0000256" key="7">
    <source>
        <dbReference type="ARBA" id="ARBA00023242"/>
    </source>
</evidence>